<organism evidence="7">
    <name type="scientific">Oryza sativa subsp. japonica</name>
    <name type="common">Rice</name>
    <dbReference type="NCBI Taxonomy" id="39947"/>
    <lineage>
        <taxon>Eukaryota</taxon>
        <taxon>Viridiplantae</taxon>
        <taxon>Streptophyta</taxon>
        <taxon>Embryophyta</taxon>
        <taxon>Tracheophyta</taxon>
        <taxon>Spermatophyta</taxon>
        <taxon>Magnoliopsida</taxon>
        <taxon>Liliopsida</taxon>
        <taxon>Poales</taxon>
        <taxon>Poaceae</taxon>
        <taxon>BOP clade</taxon>
        <taxon>Oryzoideae</taxon>
        <taxon>Oryzeae</taxon>
        <taxon>Oryzinae</taxon>
        <taxon>Oryza</taxon>
        <taxon>Oryza sativa</taxon>
    </lineage>
</organism>
<keyword evidence="6" id="KW-0472">Membrane</keyword>
<dbReference type="GO" id="GO:0016831">
    <property type="term" value="F:carboxy-lyase activity"/>
    <property type="evidence" value="ECO:0007669"/>
    <property type="project" value="InterPro"/>
</dbReference>
<sequence>MGGWAAEQASEAGCPTSGGGGSACAATGIPKMVYNCAGDETLDWGRGGAAMVGAGLAGVVVAAVVAVVIDTAIATALSESKPVYISVGCNLAGLSHPTFSREPVPLFISPRLSNKANLEYAVEAAADFLNKAVKPMMVGGPKFRVAKAKKAFAGIAESSGY</sequence>
<reference evidence="7" key="2">
    <citation type="submission" date="2005-04" db="EMBL/GenBank/DDBJ databases">
        <authorList>
            <person name="Buell C.R."/>
            <person name="Wing R.A."/>
            <person name="McCombie W.A."/>
            <person name="Ouyang S."/>
        </authorList>
    </citation>
    <scope>NUCLEOTIDE SEQUENCE</scope>
</reference>
<comment type="cofactor">
    <cofactor evidence="1">
        <name>thiamine diphosphate</name>
        <dbReference type="ChEBI" id="CHEBI:58937"/>
    </cofactor>
</comment>
<reference evidence="7" key="3">
    <citation type="submission" date="2006-01" db="EMBL/GenBank/DDBJ databases">
        <authorList>
            <person name="Buell R."/>
        </authorList>
    </citation>
    <scope>NUCLEOTIDE SEQUENCE</scope>
</reference>
<keyword evidence="5" id="KW-0786">Thiamine pyrophosphate</keyword>
<keyword evidence="3" id="KW-0479">Metal-binding</keyword>
<evidence type="ECO:0000313" key="7">
    <source>
        <dbReference type="EMBL" id="ABA94595.1"/>
    </source>
</evidence>
<keyword evidence="6" id="KW-0812">Transmembrane</keyword>
<accession>Q2R1K4</accession>
<reference evidence="7" key="1">
    <citation type="journal article" date="2005" name="BMC Biol.">
        <title>The sequence of rice chromosomes 11 and 12, rich in disease resistance genes and recent gene duplications.</title>
        <authorList>
            <consortium name="The rice chromosomes 11 and 12 sequencing consortia"/>
        </authorList>
    </citation>
    <scope>NUCLEOTIDE SEQUENCE [LARGE SCALE GENOMIC DNA]</scope>
</reference>
<dbReference type="InterPro" id="IPR029035">
    <property type="entry name" value="DHS-like_NAD/FAD-binding_dom"/>
</dbReference>
<proteinExistence type="inferred from homology"/>
<evidence type="ECO:0000256" key="2">
    <source>
        <dbReference type="ARBA" id="ARBA00007812"/>
    </source>
</evidence>
<evidence type="ECO:0000256" key="3">
    <source>
        <dbReference type="ARBA" id="ARBA00022723"/>
    </source>
</evidence>
<keyword evidence="4" id="KW-0460">Magnesium</keyword>
<dbReference type="InterPro" id="IPR012110">
    <property type="entry name" value="PDC/IPDC-like"/>
</dbReference>
<name>Q2R1K4_ORYSJ</name>
<dbReference type="GO" id="GO:0046872">
    <property type="term" value="F:metal ion binding"/>
    <property type="evidence" value="ECO:0007669"/>
    <property type="project" value="UniProtKB-KW"/>
</dbReference>
<dbReference type="SUPFAM" id="SSF52467">
    <property type="entry name" value="DHS-like NAD/FAD-binding domain"/>
    <property type="match status" value="1"/>
</dbReference>
<dbReference type="PANTHER" id="PTHR43452">
    <property type="entry name" value="PYRUVATE DECARBOXYLASE"/>
    <property type="match status" value="1"/>
</dbReference>
<evidence type="ECO:0000256" key="4">
    <source>
        <dbReference type="ARBA" id="ARBA00022842"/>
    </source>
</evidence>
<evidence type="ECO:0000256" key="6">
    <source>
        <dbReference type="SAM" id="Phobius"/>
    </source>
</evidence>
<dbReference type="EMBL" id="DP000010">
    <property type="protein sequence ID" value="ABA94595.1"/>
    <property type="molecule type" value="Genomic_DNA"/>
</dbReference>
<comment type="similarity">
    <text evidence="2">Belongs to the TPP enzyme family.</text>
</comment>
<dbReference type="AlphaFoldDB" id="Q2R1K4"/>
<protein>
    <submittedName>
        <fullName evidence="7">Pyruvate decarboxylase isozyme 1, putative</fullName>
    </submittedName>
</protein>
<evidence type="ECO:0000256" key="5">
    <source>
        <dbReference type="ARBA" id="ARBA00023052"/>
    </source>
</evidence>
<dbReference type="PANTHER" id="PTHR43452:SF7">
    <property type="entry name" value="PYRUVATE DECARBOXYLASE 1"/>
    <property type="match status" value="1"/>
</dbReference>
<feature type="transmembrane region" description="Helical" evidence="6">
    <location>
        <begin position="49"/>
        <end position="69"/>
    </location>
</feature>
<evidence type="ECO:0000256" key="1">
    <source>
        <dbReference type="ARBA" id="ARBA00001964"/>
    </source>
</evidence>
<keyword evidence="7" id="KW-0670">Pyruvate</keyword>
<gene>
    <name evidence="7" type="ordered locus">LOC_Os11g38910</name>
</gene>
<keyword evidence="6" id="KW-1133">Transmembrane helix</keyword>